<evidence type="ECO:0000313" key="2">
    <source>
        <dbReference type="Proteomes" id="UP001430356"/>
    </source>
</evidence>
<dbReference type="AlphaFoldDB" id="A0AAW0ENA1"/>
<protein>
    <submittedName>
        <fullName evidence="1">Uncharacterized protein</fullName>
    </submittedName>
</protein>
<proteinExistence type="predicted"/>
<accession>A0AAW0ENA1</accession>
<dbReference type="EMBL" id="JAECZO010000048">
    <property type="protein sequence ID" value="KAK7195144.1"/>
    <property type="molecule type" value="Genomic_DNA"/>
</dbReference>
<evidence type="ECO:0000313" key="1">
    <source>
        <dbReference type="EMBL" id="KAK7195144.1"/>
    </source>
</evidence>
<dbReference type="Proteomes" id="UP001430356">
    <property type="component" value="Unassembled WGS sequence"/>
</dbReference>
<keyword evidence="2" id="KW-1185">Reference proteome</keyword>
<sequence>MLRRSARALLHPPSAVGSRSRLPAIGLQVLFPDPAPSAITADALTARLRQLDRALQTATLRVPSVGDGDGLTGIAVWSSSESTAAAPRAVEHRVDVVVRHRCPLPPRIAEACITCSLNTPPVKARMAAAQSAAYLSYRGTDGVAPLEQYVAVAAVAAALCDVGEACGVLNVHALTAASTSLFSQRVMESAGGTDGGGAAATAASSLDFLRQLPLTVLYTGFRPFQTHDGQDGRQGHGFRTHGAELLGLPNLAAFTTDTASHEAAFHAVHWMWEVMRRRGRPLVAGESVQLTADGAVRVAVRNPRPEEESLQHPPQGVLVLEPAGGWEALQVLTRAGPA</sequence>
<gene>
    <name evidence="1" type="ORF">NESM_000438600</name>
</gene>
<organism evidence="1 2">
    <name type="scientific">Novymonas esmeraldas</name>
    <dbReference type="NCBI Taxonomy" id="1808958"/>
    <lineage>
        <taxon>Eukaryota</taxon>
        <taxon>Discoba</taxon>
        <taxon>Euglenozoa</taxon>
        <taxon>Kinetoplastea</taxon>
        <taxon>Metakinetoplastina</taxon>
        <taxon>Trypanosomatida</taxon>
        <taxon>Trypanosomatidae</taxon>
        <taxon>Novymonas</taxon>
    </lineage>
</organism>
<name>A0AAW0ENA1_9TRYP</name>
<comment type="caution">
    <text evidence="1">The sequence shown here is derived from an EMBL/GenBank/DDBJ whole genome shotgun (WGS) entry which is preliminary data.</text>
</comment>
<reference evidence="1 2" key="1">
    <citation type="journal article" date="2021" name="MBio">
        <title>A New Model Trypanosomatid, Novymonas esmeraldas: Genomic Perception of Its 'Candidatus Pandoraea novymonadis' Endosymbiont.</title>
        <authorList>
            <person name="Zakharova A."/>
            <person name="Saura A."/>
            <person name="Butenko A."/>
            <person name="Podesvova L."/>
            <person name="Warmusova S."/>
            <person name="Kostygov A.Y."/>
            <person name="Nenarokova A."/>
            <person name="Lukes J."/>
            <person name="Opperdoes F.R."/>
            <person name="Yurchenko V."/>
        </authorList>
    </citation>
    <scope>NUCLEOTIDE SEQUENCE [LARGE SCALE GENOMIC DNA]</scope>
    <source>
        <strain evidence="1 2">E262AT.01</strain>
    </source>
</reference>